<name>A0A485P188_LYNPA</name>
<dbReference type="AlphaFoldDB" id="A0A485P188"/>
<dbReference type="PRINTS" id="PR00094">
    <property type="entry name" value="ADENYLTKNASE"/>
</dbReference>
<dbReference type="EMBL" id="CAAGRJ010025569">
    <property type="protein sequence ID" value="VFV38153.1"/>
    <property type="molecule type" value="Genomic_DNA"/>
</dbReference>
<evidence type="ECO:0000256" key="2">
    <source>
        <dbReference type="ARBA" id="ARBA00022679"/>
    </source>
</evidence>
<dbReference type="InterPro" id="IPR000850">
    <property type="entry name" value="Adenylat/UMP-CMP_kin"/>
</dbReference>
<evidence type="ECO:0000313" key="7">
    <source>
        <dbReference type="Proteomes" id="UP000386466"/>
    </source>
</evidence>
<gene>
    <name evidence="6" type="ORF">LYPA_23C022598</name>
</gene>
<organism evidence="6 7">
    <name type="scientific">Lynx pardinus</name>
    <name type="common">Iberian lynx</name>
    <name type="synonym">Felis pardina</name>
    <dbReference type="NCBI Taxonomy" id="191816"/>
    <lineage>
        <taxon>Eukaryota</taxon>
        <taxon>Metazoa</taxon>
        <taxon>Chordata</taxon>
        <taxon>Craniata</taxon>
        <taxon>Vertebrata</taxon>
        <taxon>Euteleostomi</taxon>
        <taxon>Mammalia</taxon>
        <taxon>Eutheria</taxon>
        <taxon>Laurasiatheria</taxon>
        <taxon>Carnivora</taxon>
        <taxon>Feliformia</taxon>
        <taxon>Felidae</taxon>
        <taxon>Felinae</taxon>
        <taxon>Lynx</taxon>
    </lineage>
</organism>
<dbReference type="InterPro" id="IPR036193">
    <property type="entry name" value="ADK_active_lid_dom_sf"/>
</dbReference>
<sequence length="147" mass="16484">MTAPGSSNSTVLLRTTKHLVLNYFSSGDLLQDNMLWGTEVGVLANTFIDQGKLMPDDVMPWPDLHELKNLTQFSWQLYGFPRTLPQTEALDGAYQVDTAVHLNVAFEVIKQCLTACWIHLARGCVYNIDFNPPKTVSIDDWSGEPLI</sequence>
<evidence type="ECO:0000256" key="3">
    <source>
        <dbReference type="ARBA" id="ARBA00022741"/>
    </source>
</evidence>
<evidence type="ECO:0000256" key="5">
    <source>
        <dbReference type="RuleBase" id="RU003330"/>
    </source>
</evidence>
<comment type="similarity">
    <text evidence="1 5">Belongs to the adenylate kinase family.</text>
</comment>
<keyword evidence="4 5" id="KW-0418">Kinase</keyword>
<dbReference type="InterPro" id="IPR027417">
    <property type="entry name" value="P-loop_NTPase"/>
</dbReference>
<dbReference type="Pfam" id="PF00406">
    <property type="entry name" value="ADK"/>
    <property type="match status" value="1"/>
</dbReference>
<evidence type="ECO:0000256" key="1">
    <source>
        <dbReference type="ARBA" id="ARBA00007220"/>
    </source>
</evidence>
<reference evidence="6 7" key="1">
    <citation type="submission" date="2019-01" db="EMBL/GenBank/DDBJ databases">
        <authorList>
            <person name="Alioto T."/>
            <person name="Alioto T."/>
        </authorList>
    </citation>
    <scope>NUCLEOTIDE SEQUENCE [LARGE SCALE GENOMIC DNA]</scope>
</reference>
<accession>A0A485P188</accession>
<dbReference type="PANTHER" id="PTHR23359">
    <property type="entry name" value="NUCLEOTIDE KINASE"/>
    <property type="match status" value="1"/>
</dbReference>
<proteinExistence type="inferred from homology"/>
<evidence type="ECO:0000256" key="4">
    <source>
        <dbReference type="ARBA" id="ARBA00022777"/>
    </source>
</evidence>
<protein>
    <submittedName>
        <fullName evidence="6">Gtp:amp phosphotransferase</fullName>
    </submittedName>
</protein>
<evidence type="ECO:0000313" key="6">
    <source>
        <dbReference type="EMBL" id="VFV38153.1"/>
    </source>
</evidence>
<dbReference type="SUPFAM" id="SSF52540">
    <property type="entry name" value="P-loop containing nucleoside triphosphate hydrolases"/>
    <property type="match status" value="1"/>
</dbReference>
<dbReference type="Gene3D" id="3.40.50.300">
    <property type="entry name" value="P-loop containing nucleotide triphosphate hydrolases"/>
    <property type="match status" value="1"/>
</dbReference>
<dbReference type="GO" id="GO:0005524">
    <property type="term" value="F:ATP binding"/>
    <property type="evidence" value="ECO:0007669"/>
    <property type="project" value="InterPro"/>
</dbReference>
<dbReference type="Proteomes" id="UP000386466">
    <property type="component" value="Unassembled WGS sequence"/>
</dbReference>
<keyword evidence="2 5" id="KW-0808">Transferase</keyword>
<keyword evidence="7" id="KW-1185">Reference proteome</keyword>
<keyword evidence="3" id="KW-0547">Nucleotide-binding</keyword>
<dbReference type="GO" id="GO:0004017">
    <property type="term" value="F:AMP kinase activity"/>
    <property type="evidence" value="ECO:0007669"/>
    <property type="project" value="InterPro"/>
</dbReference>
<dbReference type="SUPFAM" id="SSF57774">
    <property type="entry name" value="Microbial and mitochondrial ADK, insert 'zinc finger' domain"/>
    <property type="match status" value="1"/>
</dbReference>